<name>A0A0W8FRY0_9ZZZZ</name>
<organism evidence="1">
    <name type="scientific">hydrocarbon metagenome</name>
    <dbReference type="NCBI Taxonomy" id="938273"/>
    <lineage>
        <taxon>unclassified sequences</taxon>
        <taxon>metagenomes</taxon>
        <taxon>ecological metagenomes</taxon>
    </lineage>
</organism>
<gene>
    <name evidence="1" type="ORF">ASZ90_006683</name>
</gene>
<dbReference type="AlphaFoldDB" id="A0A0W8FRY0"/>
<evidence type="ECO:0000313" key="1">
    <source>
        <dbReference type="EMBL" id="KUG23537.1"/>
    </source>
</evidence>
<reference evidence="1" key="1">
    <citation type="journal article" date="2015" name="Proc. Natl. Acad. Sci. U.S.A.">
        <title>Networks of energetic and metabolic interactions define dynamics in microbial communities.</title>
        <authorList>
            <person name="Embree M."/>
            <person name="Liu J.K."/>
            <person name="Al-Bassam M.M."/>
            <person name="Zengler K."/>
        </authorList>
    </citation>
    <scope>NUCLEOTIDE SEQUENCE</scope>
</reference>
<dbReference type="EMBL" id="LNQE01000900">
    <property type="protein sequence ID" value="KUG23537.1"/>
    <property type="molecule type" value="Genomic_DNA"/>
</dbReference>
<protein>
    <submittedName>
        <fullName evidence="1">Uncharacterized protein</fullName>
    </submittedName>
</protein>
<accession>A0A0W8FRY0</accession>
<proteinExistence type="predicted"/>
<comment type="caution">
    <text evidence="1">The sequence shown here is derived from an EMBL/GenBank/DDBJ whole genome shotgun (WGS) entry which is preliminary data.</text>
</comment>
<sequence length="43" mass="5272">MNYVKNEFTNSTENFNVIELLRSHVKRECHEISWHSLEQTFFI</sequence>